<feature type="transmembrane region" description="Helical" evidence="2">
    <location>
        <begin position="572"/>
        <end position="592"/>
    </location>
</feature>
<evidence type="ECO:0000313" key="3">
    <source>
        <dbReference type="EMBL" id="AMW05201.1"/>
    </source>
</evidence>
<dbReference type="InterPro" id="IPR019734">
    <property type="entry name" value="TPR_rpt"/>
</dbReference>
<dbReference type="SUPFAM" id="SSF48452">
    <property type="entry name" value="TPR-like"/>
    <property type="match status" value="1"/>
</dbReference>
<protein>
    <recommendedName>
        <fullName evidence="5">MalT-like TPR region domain-containing protein</fullName>
    </recommendedName>
</protein>
<dbReference type="eggNOG" id="COG0457">
    <property type="taxonomic scope" value="Bacteria"/>
</dbReference>
<organism evidence="3 4">
    <name type="scientific">Gemmatimonas phototrophica</name>
    <dbReference type="NCBI Taxonomy" id="1379270"/>
    <lineage>
        <taxon>Bacteria</taxon>
        <taxon>Pseudomonadati</taxon>
        <taxon>Gemmatimonadota</taxon>
        <taxon>Gemmatimonadia</taxon>
        <taxon>Gemmatimonadales</taxon>
        <taxon>Gemmatimonadaceae</taxon>
        <taxon>Gemmatimonas</taxon>
    </lineage>
</organism>
<name>A0A143BKY0_9BACT</name>
<dbReference type="Proteomes" id="UP000076404">
    <property type="component" value="Chromosome"/>
</dbReference>
<dbReference type="EMBL" id="CP011454">
    <property type="protein sequence ID" value="AMW05201.1"/>
    <property type="molecule type" value="Genomic_DNA"/>
</dbReference>
<dbReference type="SMART" id="SM00028">
    <property type="entry name" value="TPR"/>
    <property type="match status" value="2"/>
</dbReference>
<dbReference type="RefSeq" id="WP_026849714.1">
    <property type="nucleotide sequence ID" value="NZ_CP011454.1"/>
</dbReference>
<keyword evidence="2" id="KW-0472">Membrane</keyword>
<keyword evidence="2" id="KW-0812">Transmembrane</keyword>
<dbReference type="OrthoDB" id="9895565at2"/>
<keyword evidence="4" id="KW-1185">Reference proteome</keyword>
<reference evidence="3 4" key="1">
    <citation type="journal article" date="2014" name="Proc. Natl. Acad. Sci. U.S.A.">
        <title>Functional type 2 photosynthetic reaction centers found in the rare bacterial phylum Gemmatimonadetes.</title>
        <authorList>
            <person name="Zeng Y."/>
            <person name="Feng F."/>
            <person name="Medova H."/>
            <person name="Dean J."/>
            <person name="Koblizek M."/>
        </authorList>
    </citation>
    <scope>NUCLEOTIDE SEQUENCE [LARGE SCALE GENOMIC DNA]</scope>
    <source>
        <strain evidence="3 4">AP64</strain>
    </source>
</reference>
<dbReference type="KEGG" id="gph:GEMMAAP_11025"/>
<dbReference type="Pfam" id="PF13424">
    <property type="entry name" value="TPR_12"/>
    <property type="match status" value="1"/>
</dbReference>
<sequence length="593" mass="61316">MVDFSTDHTTARFGRDTWQHDNDRGLALAADGDWAEATEAFAAAADSLARALPSASGSHEPLALVLSNLAQANFRLGRVEEALQHAQRVCALRVALAGEDAMPVARARMDLAVMLASSGRLDEARLLVQRAITAIEHHVGEEDARLAIVLENAARIALAAGNPANAEPLLLRLHALLDAHELSTERAEVLLARVADVRARQEAAASRHEVEQPLVTDDMSADAAVVQVTAAAAEDAQVVTPRSETPAQVSAFDDDTSMRVYAHASIEAHEEWEDQPLRDAVAVTDVLLRTTPSGVPIIPAAPVVEPPSLDQADDLVDEMLDTMDLTDVLPAPTLRDPSIDELLSVDVMNTPLSSLAVAGLDRTLTPLEPFDAVPAAELDVDLLDTTPAADALSGLSLDLADSAPVAQTAGGDTDFDLDLAFDDEVVPADTTATAVEAPAATSNVNYPTPATNAGLLLDFAVEHGVVNADEEPMLVGPPISSPVLGGLPDQPAVPAAPAVKPGPTQIVSSGSTAGIAPLSDIVATAPPAPSMAAPSPEPVPTPRASSTGAAPRRTTESRAANDAQPSSGKGKLFVIIGGVVAVAGGAAAFFLLK</sequence>
<accession>A0A143BKY0</accession>
<reference evidence="3 4" key="2">
    <citation type="journal article" date="2016" name="Environ. Microbiol. Rep.">
        <title>Metagenomic evidence for the presence of phototrophic Gemmatimonadetes bacteria in diverse environments.</title>
        <authorList>
            <person name="Zeng Y."/>
            <person name="Baumbach J."/>
            <person name="Barbosa E.G."/>
            <person name="Azevedo V."/>
            <person name="Zhang C."/>
            <person name="Koblizek M."/>
        </authorList>
    </citation>
    <scope>NUCLEOTIDE SEQUENCE [LARGE SCALE GENOMIC DNA]</scope>
    <source>
        <strain evidence="3 4">AP64</strain>
    </source>
</reference>
<evidence type="ECO:0000256" key="2">
    <source>
        <dbReference type="SAM" id="Phobius"/>
    </source>
</evidence>
<evidence type="ECO:0000256" key="1">
    <source>
        <dbReference type="SAM" id="MobiDB-lite"/>
    </source>
</evidence>
<proteinExistence type="predicted"/>
<dbReference type="STRING" id="1379270.GEMMAAP_11025"/>
<gene>
    <name evidence="3" type="ORF">GEMMAAP_11025</name>
</gene>
<evidence type="ECO:0008006" key="5">
    <source>
        <dbReference type="Google" id="ProtNLM"/>
    </source>
</evidence>
<keyword evidence="2" id="KW-1133">Transmembrane helix</keyword>
<dbReference type="InterPro" id="IPR011990">
    <property type="entry name" value="TPR-like_helical_dom_sf"/>
</dbReference>
<evidence type="ECO:0000313" key="4">
    <source>
        <dbReference type="Proteomes" id="UP000076404"/>
    </source>
</evidence>
<dbReference type="AlphaFoldDB" id="A0A143BKY0"/>
<dbReference type="Gene3D" id="1.25.40.10">
    <property type="entry name" value="Tetratricopeptide repeat domain"/>
    <property type="match status" value="1"/>
</dbReference>
<feature type="region of interest" description="Disordered" evidence="1">
    <location>
        <begin position="526"/>
        <end position="567"/>
    </location>
</feature>